<dbReference type="EMBL" id="JAGILA010000002">
    <property type="protein sequence ID" value="MBP2235111.1"/>
    <property type="molecule type" value="Genomic_DNA"/>
</dbReference>
<dbReference type="PROSITE" id="PS51257">
    <property type="entry name" value="PROKAR_LIPOPROTEIN"/>
    <property type="match status" value="1"/>
</dbReference>
<gene>
    <name evidence="1" type="ORF">J2Z31_001603</name>
</gene>
<dbReference type="RefSeq" id="WP_209601361.1">
    <property type="nucleotide sequence ID" value="NZ_JAGILA010000002.1"/>
</dbReference>
<accession>A0ABS4QWT5</accession>
<reference evidence="1 2" key="1">
    <citation type="submission" date="2021-03" db="EMBL/GenBank/DDBJ databases">
        <title>Genomic Encyclopedia of Type Strains, Phase IV (KMG-IV): sequencing the most valuable type-strain genomes for metagenomic binning, comparative biology and taxonomic classification.</title>
        <authorList>
            <person name="Goeker M."/>
        </authorList>
    </citation>
    <scope>NUCLEOTIDE SEQUENCE [LARGE SCALE GENOMIC DNA]</scope>
    <source>
        <strain evidence="1 2">DSM 13372</strain>
    </source>
</reference>
<proteinExistence type="predicted"/>
<sequence>MIIDIARPREYRSFISPWIALACQANGENWGDFPQPGLLQPCRLVSGRQMLAPKKPGFPENRQKNLALKAR</sequence>
<name>A0ABS4QWT5_9HYPH</name>
<comment type="caution">
    <text evidence="1">The sequence shown here is derived from an EMBL/GenBank/DDBJ whole genome shotgun (WGS) entry which is preliminary data.</text>
</comment>
<evidence type="ECO:0000313" key="2">
    <source>
        <dbReference type="Proteomes" id="UP000730739"/>
    </source>
</evidence>
<organism evidence="1 2">
    <name type="scientific">Sinorhizobium kostiense</name>
    <dbReference type="NCBI Taxonomy" id="76747"/>
    <lineage>
        <taxon>Bacteria</taxon>
        <taxon>Pseudomonadati</taxon>
        <taxon>Pseudomonadota</taxon>
        <taxon>Alphaproteobacteria</taxon>
        <taxon>Hyphomicrobiales</taxon>
        <taxon>Rhizobiaceae</taxon>
        <taxon>Sinorhizobium/Ensifer group</taxon>
        <taxon>Sinorhizobium</taxon>
    </lineage>
</organism>
<protein>
    <submittedName>
        <fullName evidence="1">Uncharacterized protein</fullName>
    </submittedName>
</protein>
<dbReference type="Proteomes" id="UP000730739">
    <property type="component" value="Unassembled WGS sequence"/>
</dbReference>
<keyword evidence="2" id="KW-1185">Reference proteome</keyword>
<evidence type="ECO:0000313" key="1">
    <source>
        <dbReference type="EMBL" id="MBP2235111.1"/>
    </source>
</evidence>